<dbReference type="PANTHER" id="PTHR32196:SF69">
    <property type="entry name" value="BRANCHED-CHAIN AMINO ACID TRANSPORT SYSTEM, PERMEASE PROTEIN"/>
    <property type="match status" value="1"/>
</dbReference>
<comment type="subcellular location">
    <subcellularLocation>
        <location evidence="1">Cell membrane</location>
        <topology evidence="1">Multi-pass membrane protein</topology>
    </subcellularLocation>
</comment>
<evidence type="ECO:0000256" key="6">
    <source>
        <dbReference type="SAM" id="Phobius"/>
    </source>
</evidence>
<feature type="transmembrane region" description="Helical" evidence="6">
    <location>
        <begin position="238"/>
        <end position="259"/>
    </location>
</feature>
<dbReference type="RefSeq" id="WP_092751751.1">
    <property type="nucleotide sequence ID" value="NZ_FOCG01000001.1"/>
</dbReference>
<evidence type="ECO:0000256" key="5">
    <source>
        <dbReference type="ARBA" id="ARBA00023136"/>
    </source>
</evidence>
<keyword evidence="8" id="KW-1185">Reference proteome</keyword>
<evidence type="ECO:0000256" key="4">
    <source>
        <dbReference type="ARBA" id="ARBA00022989"/>
    </source>
</evidence>
<feature type="transmembrane region" description="Helical" evidence="6">
    <location>
        <begin position="208"/>
        <end position="229"/>
    </location>
</feature>
<protein>
    <submittedName>
        <fullName evidence="7">Putative ABC transport system permease protein</fullName>
    </submittedName>
</protein>
<dbReference type="OrthoDB" id="9778389at2"/>
<dbReference type="AlphaFoldDB" id="A0A1H7ZND4"/>
<feature type="transmembrane region" description="Helical" evidence="6">
    <location>
        <begin position="12"/>
        <end position="30"/>
    </location>
</feature>
<dbReference type="GO" id="GO:0022857">
    <property type="term" value="F:transmembrane transporter activity"/>
    <property type="evidence" value="ECO:0007669"/>
    <property type="project" value="InterPro"/>
</dbReference>
<dbReference type="Pfam" id="PF02653">
    <property type="entry name" value="BPD_transp_2"/>
    <property type="match status" value="1"/>
</dbReference>
<evidence type="ECO:0000313" key="8">
    <source>
        <dbReference type="Proteomes" id="UP000199158"/>
    </source>
</evidence>
<name>A0A1H7ZND4_9FIRM</name>
<feature type="transmembrane region" description="Helical" evidence="6">
    <location>
        <begin position="183"/>
        <end position="202"/>
    </location>
</feature>
<evidence type="ECO:0000256" key="1">
    <source>
        <dbReference type="ARBA" id="ARBA00004651"/>
    </source>
</evidence>
<reference evidence="7 8" key="1">
    <citation type="submission" date="2016-10" db="EMBL/GenBank/DDBJ databases">
        <authorList>
            <person name="de Groot N.N."/>
        </authorList>
    </citation>
    <scope>NUCLEOTIDE SEQUENCE [LARGE SCALE GENOMIC DNA]</scope>
    <source>
        <strain evidence="7 8">CGMCC 1.5070</strain>
    </source>
</reference>
<dbReference type="STRING" id="474960.SAMN05216180_0744"/>
<gene>
    <name evidence="7" type="ORF">SAMN05216180_0744</name>
</gene>
<evidence type="ECO:0000256" key="3">
    <source>
        <dbReference type="ARBA" id="ARBA00022692"/>
    </source>
</evidence>
<accession>A0A1H7ZND4</accession>
<feature type="transmembrane region" description="Helical" evidence="6">
    <location>
        <begin position="265"/>
        <end position="282"/>
    </location>
</feature>
<dbReference type="PANTHER" id="PTHR32196">
    <property type="entry name" value="ABC TRANSPORTER PERMEASE PROTEIN YPHD-RELATED-RELATED"/>
    <property type="match status" value="1"/>
</dbReference>
<dbReference type="InterPro" id="IPR001851">
    <property type="entry name" value="ABC_transp_permease"/>
</dbReference>
<dbReference type="EMBL" id="FOCG01000001">
    <property type="protein sequence ID" value="SEM59058.1"/>
    <property type="molecule type" value="Genomic_DNA"/>
</dbReference>
<keyword evidence="2" id="KW-1003">Cell membrane</keyword>
<keyword evidence="4 6" id="KW-1133">Transmembrane helix</keyword>
<keyword evidence="5 6" id="KW-0472">Membrane</keyword>
<feature type="transmembrane region" description="Helical" evidence="6">
    <location>
        <begin position="50"/>
        <end position="74"/>
    </location>
</feature>
<keyword evidence="3 6" id="KW-0812">Transmembrane</keyword>
<feature type="transmembrane region" description="Helical" evidence="6">
    <location>
        <begin position="86"/>
        <end position="105"/>
    </location>
</feature>
<evidence type="ECO:0000256" key="2">
    <source>
        <dbReference type="ARBA" id="ARBA00022475"/>
    </source>
</evidence>
<organism evidence="7 8">
    <name type="scientific">Hydrogenoanaerobacterium saccharovorans</name>
    <dbReference type="NCBI Taxonomy" id="474960"/>
    <lineage>
        <taxon>Bacteria</taxon>
        <taxon>Bacillati</taxon>
        <taxon>Bacillota</taxon>
        <taxon>Clostridia</taxon>
        <taxon>Eubacteriales</taxon>
        <taxon>Oscillospiraceae</taxon>
        <taxon>Hydrogenoanaerobacterium</taxon>
    </lineage>
</organism>
<dbReference type="CDD" id="cd06574">
    <property type="entry name" value="TM_PBP1_branched-chain-AA_like"/>
    <property type="match status" value="1"/>
</dbReference>
<dbReference type="Proteomes" id="UP000199158">
    <property type="component" value="Unassembled WGS sequence"/>
</dbReference>
<evidence type="ECO:0000313" key="7">
    <source>
        <dbReference type="EMBL" id="SEM59058.1"/>
    </source>
</evidence>
<dbReference type="GO" id="GO:0005886">
    <property type="term" value="C:plasma membrane"/>
    <property type="evidence" value="ECO:0007669"/>
    <property type="project" value="UniProtKB-SubCell"/>
</dbReference>
<sequence>MSFMALQGSVELGLIYALMALGIFISFRILNVADLTVDGSFTLGASCSAIITLVGHPFLGLLAGMVAGALAGMITAFLQTKMKIQPILAGILTMTGLYSINLRIMRNSPNVSLLNIPTVFDPMKKLVGNQLGKLVLPLLIVALIIILLVLFFKTQLGLSIRATGDNEDMVRSSSINADFTKTIGLAIGNAIVALSGALITQYQQFSEINMGIGMVVVAMASLIIGEVLFGSKTLLQHVVAVTLGSILYRIIIAFILRANTSPSDLKLISSVIVALALSFPVIKNKLILKKIRKAGGYDAAIK</sequence>
<feature type="transmembrane region" description="Helical" evidence="6">
    <location>
        <begin position="134"/>
        <end position="152"/>
    </location>
</feature>
<proteinExistence type="predicted"/>